<organism evidence="2 3">
    <name type="scientific">Adlercreutzia caecimuris</name>
    <dbReference type="NCBI Taxonomy" id="671266"/>
    <lineage>
        <taxon>Bacteria</taxon>
        <taxon>Bacillati</taxon>
        <taxon>Actinomycetota</taxon>
        <taxon>Coriobacteriia</taxon>
        <taxon>Eggerthellales</taxon>
        <taxon>Eggerthellaceae</taxon>
        <taxon>Adlercreutzia</taxon>
    </lineage>
</organism>
<feature type="domain" description="HTH cro/C1-type" evidence="1">
    <location>
        <begin position="7"/>
        <end position="62"/>
    </location>
</feature>
<dbReference type="PANTHER" id="PTHR37301">
    <property type="entry name" value="DNA-BINDING PROTEIN-RELATED"/>
    <property type="match status" value="1"/>
</dbReference>
<dbReference type="AlphaFoldDB" id="A0A4S4G2V7"/>
<evidence type="ECO:0000313" key="3">
    <source>
        <dbReference type="Proteomes" id="UP000308978"/>
    </source>
</evidence>
<proteinExistence type="predicted"/>
<dbReference type="CDD" id="cd00093">
    <property type="entry name" value="HTH_XRE"/>
    <property type="match status" value="1"/>
</dbReference>
<dbReference type="Pfam" id="PF13443">
    <property type="entry name" value="HTH_26"/>
    <property type="match status" value="1"/>
</dbReference>
<dbReference type="PANTHER" id="PTHR37301:SF1">
    <property type="entry name" value="DNA-BINDING PROTEIN"/>
    <property type="match status" value="1"/>
</dbReference>
<dbReference type="InterPro" id="IPR010982">
    <property type="entry name" value="Lambda_DNA-bd_dom_sf"/>
</dbReference>
<dbReference type="Gene3D" id="1.10.260.40">
    <property type="entry name" value="lambda repressor-like DNA-binding domains"/>
    <property type="match status" value="1"/>
</dbReference>
<name>A0A4S4G2V7_9ACTN</name>
<dbReference type="SUPFAM" id="SSF47413">
    <property type="entry name" value="lambda repressor-like DNA-binding domains"/>
    <property type="match status" value="1"/>
</dbReference>
<gene>
    <name evidence="2" type="ORF">E5986_06180</name>
</gene>
<dbReference type="GO" id="GO:0003677">
    <property type="term" value="F:DNA binding"/>
    <property type="evidence" value="ECO:0007669"/>
    <property type="project" value="InterPro"/>
</dbReference>
<reference evidence="2 3" key="1">
    <citation type="submission" date="2019-04" db="EMBL/GenBank/DDBJ databases">
        <title>Microbes associate with the intestines of laboratory mice.</title>
        <authorList>
            <person name="Navarre W."/>
            <person name="Wong E."/>
            <person name="Huang K.C."/>
            <person name="Tropini C."/>
            <person name="Ng K."/>
            <person name="Yu B."/>
        </authorList>
    </citation>
    <scope>NUCLEOTIDE SEQUENCE [LARGE SCALE GENOMIC DNA]</scope>
    <source>
        <strain evidence="2 3">NM80_B27</strain>
    </source>
</reference>
<dbReference type="InterPro" id="IPR001387">
    <property type="entry name" value="Cro/C1-type_HTH"/>
</dbReference>
<dbReference type="PROSITE" id="PS50943">
    <property type="entry name" value="HTH_CROC1"/>
    <property type="match status" value="1"/>
</dbReference>
<dbReference type="SMART" id="SM00530">
    <property type="entry name" value="HTH_XRE"/>
    <property type="match status" value="1"/>
</dbReference>
<sequence>MAILICLDELLEKSSMSVSELAALVGITRANVSNIKMGHIKAIRFSTLDRLCEVFGCQPGDLLKYEPNFISEPPQIDQGDDEGCLVGELANGEGPLLPPATMRDEMDSVEFMLHSKADKPISVSLSG</sequence>
<comment type="caution">
    <text evidence="2">The sequence shown here is derived from an EMBL/GenBank/DDBJ whole genome shotgun (WGS) entry which is preliminary data.</text>
</comment>
<evidence type="ECO:0000313" key="2">
    <source>
        <dbReference type="EMBL" id="THG37344.1"/>
    </source>
</evidence>
<accession>A0A4S4G2V7</accession>
<dbReference type="EMBL" id="SSTJ01000006">
    <property type="protein sequence ID" value="THG37344.1"/>
    <property type="molecule type" value="Genomic_DNA"/>
</dbReference>
<dbReference type="Proteomes" id="UP000308978">
    <property type="component" value="Unassembled WGS sequence"/>
</dbReference>
<protein>
    <submittedName>
        <fullName evidence="2">Helix-turn-helix transcriptional regulator</fullName>
    </submittedName>
</protein>
<evidence type="ECO:0000259" key="1">
    <source>
        <dbReference type="PROSITE" id="PS50943"/>
    </source>
</evidence>
<dbReference type="RefSeq" id="WP_136434260.1">
    <property type="nucleotide sequence ID" value="NZ_CAJTBT010000005.1"/>
</dbReference>